<dbReference type="Proteomes" id="UP000288805">
    <property type="component" value="Unassembled WGS sequence"/>
</dbReference>
<accession>A0A438CD30</accession>
<dbReference type="EMBL" id="QGNW01002313">
    <property type="protein sequence ID" value="RVW21117.1"/>
    <property type="molecule type" value="Genomic_DNA"/>
</dbReference>
<evidence type="ECO:0000313" key="3">
    <source>
        <dbReference type="Proteomes" id="UP000288805"/>
    </source>
</evidence>
<gene>
    <name evidence="2" type="ORF">CK203_112709</name>
</gene>
<sequence length="202" mass="23091">MVRTRGAIPALHRDAPRGREPPLLKYPAIPYLRYEMRRPPTTPGATTSRPESSVRRFPAKTARTSGLGESSKASEHLIDSMLPIDLSPESIIRRLMETMRQQPELPDSYDLLQSYQLEHLMNPHGHPSVLEARQIAEALHIPFEPNDLSIFRQWSPVSERDMVHILSRETFTDSVILRKELPLGMLLVDVVLHSNLFPYNIQ</sequence>
<name>A0A438CD30_VITVI</name>
<evidence type="ECO:0000256" key="1">
    <source>
        <dbReference type="SAM" id="MobiDB-lite"/>
    </source>
</evidence>
<organism evidence="2 3">
    <name type="scientific">Vitis vinifera</name>
    <name type="common">Grape</name>
    <dbReference type="NCBI Taxonomy" id="29760"/>
    <lineage>
        <taxon>Eukaryota</taxon>
        <taxon>Viridiplantae</taxon>
        <taxon>Streptophyta</taxon>
        <taxon>Embryophyta</taxon>
        <taxon>Tracheophyta</taxon>
        <taxon>Spermatophyta</taxon>
        <taxon>Magnoliopsida</taxon>
        <taxon>eudicotyledons</taxon>
        <taxon>Gunneridae</taxon>
        <taxon>Pentapetalae</taxon>
        <taxon>rosids</taxon>
        <taxon>Vitales</taxon>
        <taxon>Vitaceae</taxon>
        <taxon>Viteae</taxon>
        <taxon>Vitis</taxon>
    </lineage>
</organism>
<comment type="caution">
    <text evidence="2">The sequence shown here is derived from an EMBL/GenBank/DDBJ whole genome shotgun (WGS) entry which is preliminary data.</text>
</comment>
<reference evidence="2 3" key="1">
    <citation type="journal article" date="2018" name="PLoS Genet.">
        <title>Population sequencing reveals clonal diversity and ancestral inbreeding in the grapevine cultivar Chardonnay.</title>
        <authorList>
            <person name="Roach M.J."/>
            <person name="Johnson D.L."/>
            <person name="Bohlmann J."/>
            <person name="van Vuuren H.J."/>
            <person name="Jones S.J."/>
            <person name="Pretorius I.S."/>
            <person name="Schmidt S.A."/>
            <person name="Borneman A.R."/>
        </authorList>
    </citation>
    <scope>NUCLEOTIDE SEQUENCE [LARGE SCALE GENOMIC DNA]</scope>
    <source>
        <strain evidence="3">cv. Chardonnay</strain>
        <tissue evidence="2">Leaf</tissue>
    </source>
</reference>
<dbReference type="AlphaFoldDB" id="A0A438CD30"/>
<proteinExistence type="predicted"/>
<evidence type="ECO:0000313" key="2">
    <source>
        <dbReference type="EMBL" id="RVW21117.1"/>
    </source>
</evidence>
<feature type="region of interest" description="Disordered" evidence="1">
    <location>
        <begin position="37"/>
        <end position="74"/>
    </location>
</feature>
<protein>
    <submittedName>
        <fullName evidence="2">Uncharacterized protein</fullName>
    </submittedName>
</protein>